<dbReference type="SUPFAM" id="SSF53254">
    <property type="entry name" value="Phosphoglycerate mutase-like"/>
    <property type="match status" value="1"/>
</dbReference>
<dbReference type="GO" id="GO:0006096">
    <property type="term" value="P:glycolytic process"/>
    <property type="evidence" value="ECO:0007669"/>
    <property type="project" value="UniProtKB-UniRule"/>
</dbReference>
<dbReference type="EMBL" id="SZQL01000001">
    <property type="protein sequence ID" value="TKK71497.1"/>
    <property type="molecule type" value="Genomic_DNA"/>
</dbReference>
<evidence type="ECO:0000256" key="4">
    <source>
        <dbReference type="ARBA" id="ARBA00023235"/>
    </source>
</evidence>
<dbReference type="SMART" id="SM00855">
    <property type="entry name" value="PGAM"/>
    <property type="match status" value="1"/>
</dbReference>
<dbReference type="OrthoDB" id="9782128at2"/>
<comment type="pathway">
    <text evidence="5 9">Carbohydrate degradation; glycolysis; pyruvate from D-glyceraldehyde 3-phosphate: step 3/5.</text>
</comment>
<dbReference type="HAMAP" id="MF_01039">
    <property type="entry name" value="PGAM_GpmA"/>
    <property type="match status" value="1"/>
</dbReference>
<evidence type="ECO:0000256" key="6">
    <source>
        <dbReference type="PIRSR" id="PIRSR613078-1"/>
    </source>
</evidence>
<comment type="catalytic activity">
    <reaction evidence="5 9">
        <text>(2R)-2-phosphoglycerate = (2R)-3-phosphoglycerate</text>
        <dbReference type="Rhea" id="RHEA:15901"/>
        <dbReference type="ChEBI" id="CHEBI:58272"/>
        <dbReference type="ChEBI" id="CHEBI:58289"/>
        <dbReference type="EC" id="5.4.2.11"/>
    </reaction>
</comment>
<sequence length="206" mass="23624">MLTYLVLIRHGQSVWNLENRFTGDTDVDLTAQGRAEAQLTGKKLKKREIPFVAAFTSMLRRAQETLDIILHEINQPNIKIYKTAALNERSYGKLQGLNKAEMAEKYGANQVQLWRRSFDEVPPGGESLRQTQERVLPYYYEHIEPLLRQQKNVLVVAHGNSLRALMMHLENIGEHAITQVDIPTGVPRLYEFDDVFKMIGANYIAD</sequence>
<evidence type="ECO:0000256" key="3">
    <source>
        <dbReference type="ARBA" id="ARBA00023152"/>
    </source>
</evidence>
<dbReference type="AlphaFoldDB" id="A0A4U3LCB5"/>
<dbReference type="GO" id="GO:0006094">
    <property type="term" value="P:gluconeogenesis"/>
    <property type="evidence" value="ECO:0007669"/>
    <property type="project" value="UniProtKB-UniRule"/>
</dbReference>
<dbReference type="InterPro" id="IPR029033">
    <property type="entry name" value="His_PPase_superfam"/>
</dbReference>
<evidence type="ECO:0000256" key="2">
    <source>
        <dbReference type="ARBA" id="ARBA00022432"/>
    </source>
</evidence>
<feature type="binding site" evidence="5 7">
    <location>
        <position position="99"/>
    </location>
    <ligand>
        <name>substrate</name>
    </ligand>
</feature>
<evidence type="ECO:0000256" key="7">
    <source>
        <dbReference type="PIRSR" id="PIRSR613078-2"/>
    </source>
</evidence>
<dbReference type="PANTHER" id="PTHR11931">
    <property type="entry name" value="PHOSPHOGLYCERATE MUTASE"/>
    <property type="match status" value="1"/>
</dbReference>
<evidence type="ECO:0000256" key="8">
    <source>
        <dbReference type="PIRSR" id="PIRSR613078-3"/>
    </source>
</evidence>
<dbReference type="Pfam" id="PF00300">
    <property type="entry name" value="His_Phos_1"/>
    <property type="match status" value="1"/>
</dbReference>
<name>A0A4U3LCB5_9BACT</name>
<organism evidence="10 11">
    <name type="scientific">Ilyomonas limi</name>
    <dbReference type="NCBI Taxonomy" id="2575867"/>
    <lineage>
        <taxon>Bacteria</taxon>
        <taxon>Pseudomonadati</taxon>
        <taxon>Bacteroidota</taxon>
        <taxon>Chitinophagia</taxon>
        <taxon>Chitinophagales</taxon>
        <taxon>Chitinophagaceae</taxon>
        <taxon>Ilyomonas</taxon>
    </lineage>
</organism>
<evidence type="ECO:0000256" key="9">
    <source>
        <dbReference type="RuleBase" id="RU004512"/>
    </source>
</evidence>
<feature type="active site" description="Tele-phosphohistidine intermediate" evidence="5 6">
    <location>
        <position position="10"/>
    </location>
</feature>
<keyword evidence="4 5" id="KW-0413">Isomerase</keyword>
<feature type="binding site" evidence="5 7">
    <location>
        <begin position="88"/>
        <end position="91"/>
    </location>
    <ligand>
        <name>substrate</name>
    </ligand>
</feature>
<dbReference type="PROSITE" id="PS00175">
    <property type="entry name" value="PG_MUTASE"/>
    <property type="match status" value="1"/>
</dbReference>
<gene>
    <name evidence="5" type="primary">gpmA</name>
    <name evidence="10" type="ORF">FC093_00280</name>
</gene>
<feature type="site" description="Transition state stabilizer" evidence="5 8">
    <location>
        <position position="158"/>
    </location>
</feature>
<proteinExistence type="inferred from homology"/>
<reference evidence="10 11" key="1">
    <citation type="submission" date="2019-05" db="EMBL/GenBank/DDBJ databases">
        <title>Panacibacter sp. strain 17mud1-8 Genome sequencing and assembly.</title>
        <authorList>
            <person name="Chhetri G."/>
        </authorList>
    </citation>
    <scope>NUCLEOTIDE SEQUENCE [LARGE SCALE GENOMIC DNA]</scope>
    <source>
        <strain evidence="10 11">17mud1-8</strain>
    </source>
</reference>
<feature type="binding site" evidence="5 7">
    <location>
        <position position="61"/>
    </location>
    <ligand>
        <name>substrate</name>
    </ligand>
</feature>
<keyword evidence="2 5" id="KW-0312">Gluconeogenesis</keyword>
<dbReference type="PIRSF" id="PIRSF000709">
    <property type="entry name" value="6PFK_2-Ptase"/>
    <property type="match status" value="1"/>
</dbReference>
<feature type="binding site" evidence="5 7">
    <location>
        <begin position="22"/>
        <end position="23"/>
    </location>
    <ligand>
        <name>substrate</name>
    </ligand>
</feature>
<dbReference type="CDD" id="cd07067">
    <property type="entry name" value="HP_PGM_like"/>
    <property type="match status" value="1"/>
</dbReference>
<feature type="binding site" evidence="5 7">
    <location>
        <begin position="159"/>
        <end position="160"/>
    </location>
    <ligand>
        <name>substrate</name>
    </ligand>
</feature>
<keyword evidence="3 5" id="KW-0324">Glycolysis</keyword>
<evidence type="ECO:0000313" key="11">
    <source>
        <dbReference type="Proteomes" id="UP000305848"/>
    </source>
</evidence>
<comment type="caution">
    <text evidence="10">The sequence shown here is derived from an EMBL/GenBank/DDBJ whole genome shotgun (WGS) entry which is preliminary data.</text>
</comment>
<evidence type="ECO:0000313" key="10">
    <source>
        <dbReference type="EMBL" id="TKK71497.1"/>
    </source>
</evidence>
<dbReference type="UniPathway" id="UPA00109">
    <property type="reaction ID" value="UER00186"/>
</dbReference>
<dbReference type="InterPro" id="IPR013078">
    <property type="entry name" value="His_Pase_superF_clade-1"/>
</dbReference>
<dbReference type="EC" id="5.4.2.11" evidence="5 9"/>
<feature type="binding site" evidence="5 7">
    <location>
        <begin position="115"/>
        <end position="116"/>
    </location>
    <ligand>
        <name>substrate</name>
    </ligand>
</feature>
<protein>
    <recommendedName>
        <fullName evidence="5 9">2,3-bisphosphoglycerate-dependent phosphoglycerate mutase</fullName>
        <shortName evidence="5">BPG-dependent PGAM</shortName>
        <shortName evidence="5">PGAM</shortName>
        <shortName evidence="5">Phosphoglyceromutase</shortName>
        <shortName evidence="5">dPGM</shortName>
        <ecNumber evidence="5 9">5.4.2.11</ecNumber>
    </recommendedName>
</protein>
<dbReference type="Proteomes" id="UP000305848">
    <property type="component" value="Unassembled WGS sequence"/>
</dbReference>
<comment type="function">
    <text evidence="5 9">Catalyzes the interconversion of 2-phosphoglycerate and 3-phosphoglycerate.</text>
</comment>
<evidence type="ECO:0000256" key="5">
    <source>
        <dbReference type="HAMAP-Rule" id="MF_01039"/>
    </source>
</evidence>
<keyword evidence="11" id="KW-1185">Reference proteome</keyword>
<dbReference type="InterPro" id="IPR001345">
    <property type="entry name" value="PG/BPGM_mutase_AS"/>
</dbReference>
<dbReference type="NCBIfam" id="TIGR01258">
    <property type="entry name" value="pgm_1"/>
    <property type="match status" value="2"/>
</dbReference>
<dbReference type="GO" id="GO:0004619">
    <property type="term" value="F:phosphoglycerate mutase activity"/>
    <property type="evidence" value="ECO:0007669"/>
    <property type="project" value="UniProtKB-UniRule"/>
</dbReference>
<dbReference type="Gene3D" id="3.40.50.1240">
    <property type="entry name" value="Phosphoglycerate mutase-like"/>
    <property type="match status" value="1"/>
</dbReference>
<dbReference type="InterPro" id="IPR005952">
    <property type="entry name" value="Phosphogly_mut1"/>
</dbReference>
<comment type="similarity">
    <text evidence="1 5">Belongs to the phosphoglycerate mutase family. BPG-dependent PGAM subfamily.</text>
</comment>
<accession>A0A4U3LCB5</accession>
<feature type="active site" description="Proton donor/acceptor" evidence="5 6">
    <location>
        <position position="88"/>
    </location>
</feature>
<feature type="binding site" evidence="5 7">
    <location>
        <begin position="9"/>
        <end position="16"/>
    </location>
    <ligand>
        <name>substrate</name>
    </ligand>
</feature>
<evidence type="ECO:0000256" key="1">
    <source>
        <dbReference type="ARBA" id="ARBA00006717"/>
    </source>
</evidence>
<dbReference type="RefSeq" id="WP_137259737.1">
    <property type="nucleotide sequence ID" value="NZ_SZQL01000001.1"/>
</dbReference>